<reference evidence="7 8" key="1">
    <citation type="submission" date="2021-06" db="EMBL/GenBank/DDBJ databases">
        <title>Description of novel taxa of the family Lachnospiraceae.</title>
        <authorList>
            <person name="Chaplin A.V."/>
            <person name="Sokolova S.R."/>
            <person name="Pikina A.P."/>
            <person name="Korzhanova M."/>
            <person name="Belova V."/>
            <person name="Korostin D."/>
            <person name="Efimov B.A."/>
        </authorList>
    </citation>
    <scope>NUCLEOTIDE SEQUENCE [LARGE SCALE GENOMIC DNA]</scope>
    <source>
        <strain evidence="7 8">ASD4241</strain>
    </source>
</reference>
<protein>
    <submittedName>
        <fullName evidence="7">ABC transporter permease</fullName>
    </submittedName>
</protein>
<gene>
    <name evidence="7" type="ORF">KTH90_09230</name>
</gene>
<proteinExistence type="predicted"/>
<feature type="transmembrane region" description="Helical" evidence="6">
    <location>
        <begin position="31"/>
        <end position="54"/>
    </location>
</feature>
<keyword evidence="8" id="KW-1185">Reference proteome</keyword>
<evidence type="ECO:0000256" key="6">
    <source>
        <dbReference type="SAM" id="Phobius"/>
    </source>
</evidence>
<feature type="transmembrane region" description="Helical" evidence="6">
    <location>
        <begin position="60"/>
        <end position="79"/>
    </location>
</feature>
<feature type="transmembrane region" description="Helical" evidence="6">
    <location>
        <begin position="222"/>
        <end position="242"/>
    </location>
</feature>
<name>A0ABS6K6N0_9FIRM</name>
<evidence type="ECO:0000256" key="1">
    <source>
        <dbReference type="ARBA" id="ARBA00004651"/>
    </source>
</evidence>
<keyword evidence="4 6" id="KW-1133">Transmembrane helix</keyword>
<accession>A0ABS6K6N0</accession>
<keyword evidence="3 6" id="KW-0812">Transmembrane</keyword>
<dbReference type="EMBL" id="JAHQCX010000005">
    <property type="protein sequence ID" value="MBU9726196.1"/>
    <property type="molecule type" value="Genomic_DNA"/>
</dbReference>
<evidence type="ECO:0000313" key="8">
    <source>
        <dbReference type="Proteomes" id="UP001314681"/>
    </source>
</evidence>
<dbReference type="RefSeq" id="WP_158351102.1">
    <property type="nucleotide sequence ID" value="NZ_JAHQCX010000005.1"/>
</dbReference>
<dbReference type="InterPro" id="IPR001851">
    <property type="entry name" value="ABC_transp_permease"/>
</dbReference>
<keyword evidence="5 6" id="KW-0472">Membrane</keyword>
<keyword evidence="2" id="KW-1003">Cell membrane</keyword>
<sequence length="331" mass="34997">MQESSNKQAAEDLIQQSLNREAMKRERFTQILPFVGIVLLVTFFTLTTGGRFVAVENLKLLLNQCFTMAIVMVGAIFLYSLGSLDMAIGQVLGAASLVLAVLYNLGLPILFCLLAGILVSVGFMCITATAKNYLKLNPFIASLCVSNISSGIVVAVTKQGKITFPYSKAPWLNNTSTKVLVLIALILIGYVLYNYTGFGKSLKAIGGSPVVARISGVKVEKVTYLAYILIGVMIGISALFTVSRSGAVDPSVGSSMNLNVMIAIVLGGFPLSGGANARFSAPLIGALMVTVLTNGLAMMGQANALGYGIKGLLFIIVVALTYEKSKGKLID</sequence>
<dbReference type="PANTHER" id="PTHR32196">
    <property type="entry name" value="ABC TRANSPORTER PERMEASE PROTEIN YPHD-RELATED-RELATED"/>
    <property type="match status" value="1"/>
</dbReference>
<comment type="subcellular location">
    <subcellularLocation>
        <location evidence="1">Cell membrane</location>
        <topology evidence="1">Multi-pass membrane protein</topology>
    </subcellularLocation>
</comment>
<feature type="transmembrane region" description="Helical" evidence="6">
    <location>
        <begin position="254"/>
        <end position="272"/>
    </location>
</feature>
<feature type="transmembrane region" description="Helical" evidence="6">
    <location>
        <begin position="304"/>
        <end position="322"/>
    </location>
</feature>
<evidence type="ECO:0000256" key="2">
    <source>
        <dbReference type="ARBA" id="ARBA00022475"/>
    </source>
</evidence>
<evidence type="ECO:0000256" key="3">
    <source>
        <dbReference type="ARBA" id="ARBA00022692"/>
    </source>
</evidence>
<evidence type="ECO:0000256" key="4">
    <source>
        <dbReference type="ARBA" id="ARBA00022989"/>
    </source>
</evidence>
<feature type="transmembrane region" description="Helical" evidence="6">
    <location>
        <begin position="176"/>
        <end position="193"/>
    </location>
</feature>
<dbReference type="Proteomes" id="UP001314681">
    <property type="component" value="Unassembled WGS sequence"/>
</dbReference>
<dbReference type="Pfam" id="PF02653">
    <property type="entry name" value="BPD_transp_2"/>
    <property type="match status" value="1"/>
</dbReference>
<evidence type="ECO:0000313" key="7">
    <source>
        <dbReference type="EMBL" id="MBU9726196.1"/>
    </source>
</evidence>
<dbReference type="CDD" id="cd06579">
    <property type="entry name" value="TM_PBP1_transp_AraH_like"/>
    <property type="match status" value="1"/>
</dbReference>
<feature type="transmembrane region" description="Helical" evidence="6">
    <location>
        <begin position="279"/>
        <end position="298"/>
    </location>
</feature>
<comment type="caution">
    <text evidence="7">The sequence shown here is derived from an EMBL/GenBank/DDBJ whole genome shotgun (WGS) entry which is preliminary data.</text>
</comment>
<feature type="transmembrane region" description="Helical" evidence="6">
    <location>
        <begin position="136"/>
        <end position="156"/>
    </location>
</feature>
<evidence type="ECO:0000256" key="5">
    <source>
        <dbReference type="ARBA" id="ARBA00023136"/>
    </source>
</evidence>
<organism evidence="7 8">
    <name type="scientific">Diplocloster modestus</name>
    <dbReference type="NCBI Taxonomy" id="2850322"/>
    <lineage>
        <taxon>Bacteria</taxon>
        <taxon>Bacillati</taxon>
        <taxon>Bacillota</taxon>
        <taxon>Clostridia</taxon>
        <taxon>Lachnospirales</taxon>
        <taxon>Lachnospiraceae</taxon>
        <taxon>Diplocloster</taxon>
    </lineage>
</organism>